<protein>
    <submittedName>
        <fullName evidence="2">Uncharacterized protein</fullName>
    </submittedName>
</protein>
<dbReference type="EnsemblMetazoa" id="Aqu2.1.39426_001">
    <property type="protein sequence ID" value="Aqu2.1.39426_001"/>
    <property type="gene ID" value="Aqu2.1.39426"/>
</dbReference>
<proteinExistence type="predicted"/>
<name>A0A1X7VHA5_AMPQE</name>
<organism evidence="2">
    <name type="scientific">Amphimedon queenslandica</name>
    <name type="common">Sponge</name>
    <dbReference type="NCBI Taxonomy" id="400682"/>
    <lineage>
        <taxon>Eukaryota</taxon>
        <taxon>Metazoa</taxon>
        <taxon>Porifera</taxon>
        <taxon>Demospongiae</taxon>
        <taxon>Heteroscleromorpha</taxon>
        <taxon>Haplosclerida</taxon>
        <taxon>Niphatidae</taxon>
        <taxon>Amphimedon</taxon>
    </lineage>
</organism>
<evidence type="ECO:0000313" key="2">
    <source>
        <dbReference type="EnsemblMetazoa" id="Aqu2.1.39426_001"/>
    </source>
</evidence>
<dbReference type="OrthoDB" id="2371919at2759"/>
<sequence>MDVVPKEGHTSDSTTSTRERECNSRLSRVMKDRSDWTLNPVIFHRIQKHFPCLEINLFATRLSHQLSRFYSWRPDPLAEATDAFLQDWGPVKGYANLPWNLKGRVLAKVEFQRVELVILMAPIWPSQPWYPRLLSLLVSSPLRIDP</sequence>
<feature type="compositionally biased region" description="Basic and acidic residues" evidence="1">
    <location>
        <begin position="1"/>
        <end position="10"/>
    </location>
</feature>
<dbReference type="PANTHER" id="PTHR33050">
    <property type="entry name" value="REVERSE TRANSCRIPTASE DOMAIN-CONTAINING PROTEIN"/>
    <property type="match status" value="1"/>
</dbReference>
<dbReference type="InParanoid" id="A0A1X7VHA5"/>
<dbReference type="AlphaFoldDB" id="A0A1X7VHA5"/>
<dbReference type="InterPro" id="IPR052055">
    <property type="entry name" value="Hepadnavirus_pol/RT"/>
</dbReference>
<dbReference type="PANTHER" id="PTHR33050:SF7">
    <property type="entry name" value="RIBONUCLEASE H"/>
    <property type="match status" value="1"/>
</dbReference>
<reference evidence="2" key="1">
    <citation type="submission" date="2017-05" db="UniProtKB">
        <authorList>
            <consortium name="EnsemblMetazoa"/>
        </authorList>
    </citation>
    <scope>IDENTIFICATION</scope>
</reference>
<accession>A0A1X7VHA5</accession>
<feature type="region of interest" description="Disordered" evidence="1">
    <location>
        <begin position="1"/>
        <end position="24"/>
    </location>
</feature>
<evidence type="ECO:0000256" key="1">
    <source>
        <dbReference type="SAM" id="MobiDB-lite"/>
    </source>
</evidence>